<dbReference type="InterPro" id="IPR010156">
    <property type="entry name" value="CRISPR-assoc_prot_Cas6"/>
</dbReference>
<evidence type="ECO:0000256" key="3">
    <source>
        <dbReference type="ARBA" id="ARBA00023118"/>
    </source>
</evidence>
<dbReference type="Pfam" id="PF01881">
    <property type="entry name" value="Cas_Cas6_C"/>
    <property type="match status" value="1"/>
</dbReference>
<dbReference type="Gene3D" id="3.30.70.1900">
    <property type="match status" value="1"/>
</dbReference>
<proteinExistence type="inferred from homology"/>
<comment type="similarity">
    <text evidence="1">Belongs to the CRISPR-associated protein Cas6/Cse3/CasE family.</text>
</comment>
<dbReference type="InterPro" id="IPR049435">
    <property type="entry name" value="Cas_Cas6_C"/>
</dbReference>
<dbReference type="EMBL" id="LTBB01000003">
    <property type="protein sequence ID" value="KYH29676.1"/>
    <property type="molecule type" value="Genomic_DNA"/>
</dbReference>
<dbReference type="STRING" id="1121305.CLCOL_09070"/>
<evidence type="ECO:0000256" key="2">
    <source>
        <dbReference type="ARBA" id="ARBA00022884"/>
    </source>
</evidence>
<dbReference type="Proteomes" id="UP000075374">
    <property type="component" value="Unassembled WGS sequence"/>
</dbReference>
<dbReference type="NCBIfam" id="TIGR01877">
    <property type="entry name" value="cas_cas6"/>
    <property type="match status" value="1"/>
</dbReference>
<name>A0A151APV8_9CLOT</name>
<accession>A0A151APV8</accession>
<sequence>MINEIKVNELTLKVFLLKDIQITESLEKISDLIDKCLAKDKKFLEFHKSNKFKNYTYNSFFPVERSSKVYKEGNIYSIKIRTIDEELASYFKKNLGNEYTEYIKSLTIQDKMISKRHIEKIYSITSVVIKTDNGYWKGNLSLDQFEKRLKENLIKKYNNYFNTKINEEFQLFNMISFDNVKPISCKYKSVSLLGDKLTLNIAENETAQRLAYLAIGTGLGEMNSRGYGFVNYRWL</sequence>
<protein>
    <submittedName>
        <fullName evidence="5">CRISPR associated protein Cas6</fullName>
    </submittedName>
</protein>
<evidence type="ECO:0000256" key="1">
    <source>
        <dbReference type="ARBA" id="ARBA00005937"/>
    </source>
</evidence>
<evidence type="ECO:0000313" key="6">
    <source>
        <dbReference type="Proteomes" id="UP000075374"/>
    </source>
</evidence>
<feature type="domain" description="CRISPR associated protein Cas6 C-terminal" evidence="4">
    <location>
        <begin position="125"/>
        <end position="231"/>
    </location>
</feature>
<dbReference type="PANTHER" id="PTHR36984">
    <property type="entry name" value="CRISPR-ASSOCIATED ENDORIBONUCLEASE CAS6 1"/>
    <property type="match status" value="1"/>
</dbReference>
<dbReference type="GO" id="GO:0016788">
    <property type="term" value="F:hydrolase activity, acting on ester bonds"/>
    <property type="evidence" value="ECO:0007669"/>
    <property type="project" value="InterPro"/>
</dbReference>
<dbReference type="PATRIC" id="fig|1121305.3.peg.923"/>
<reference evidence="5 6" key="1">
    <citation type="submission" date="2016-02" db="EMBL/GenBank/DDBJ databases">
        <title>Genome sequence of Clostridium colicanis DSM 13634.</title>
        <authorList>
            <person name="Poehlein A."/>
            <person name="Daniel R."/>
        </authorList>
    </citation>
    <scope>NUCLEOTIDE SEQUENCE [LARGE SCALE GENOMIC DNA]</scope>
    <source>
        <strain evidence="5 6">DSM 13634</strain>
    </source>
</reference>
<dbReference type="AlphaFoldDB" id="A0A151APV8"/>
<dbReference type="RefSeq" id="WP_106024407.1">
    <property type="nucleotide sequence ID" value="NZ_LTBB01000003.1"/>
</dbReference>
<dbReference type="GO" id="GO:0003723">
    <property type="term" value="F:RNA binding"/>
    <property type="evidence" value="ECO:0007669"/>
    <property type="project" value="UniProtKB-KW"/>
</dbReference>
<dbReference type="GO" id="GO:0051607">
    <property type="term" value="P:defense response to virus"/>
    <property type="evidence" value="ECO:0007669"/>
    <property type="project" value="UniProtKB-KW"/>
</dbReference>
<comment type="caution">
    <text evidence="5">The sequence shown here is derived from an EMBL/GenBank/DDBJ whole genome shotgun (WGS) entry which is preliminary data.</text>
</comment>
<evidence type="ECO:0000313" key="5">
    <source>
        <dbReference type="EMBL" id="KYH29676.1"/>
    </source>
</evidence>
<gene>
    <name evidence="5" type="ORF">CLCOL_09070</name>
</gene>
<evidence type="ECO:0000259" key="4">
    <source>
        <dbReference type="Pfam" id="PF01881"/>
    </source>
</evidence>
<organism evidence="5 6">
    <name type="scientific">Clostridium colicanis DSM 13634</name>
    <dbReference type="NCBI Taxonomy" id="1121305"/>
    <lineage>
        <taxon>Bacteria</taxon>
        <taxon>Bacillati</taxon>
        <taxon>Bacillota</taxon>
        <taxon>Clostridia</taxon>
        <taxon>Eubacteriales</taxon>
        <taxon>Clostridiaceae</taxon>
        <taxon>Clostridium</taxon>
    </lineage>
</organism>
<keyword evidence="3" id="KW-0051">Antiviral defense</keyword>
<keyword evidence="6" id="KW-1185">Reference proteome</keyword>
<dbReference type="PANTHER" id="PTHR36984:SF1">
    <property type="entry name" value="CRISPR-ASSOCIATED ENDORIBONUCLEASE CAS6 1"/>
    <property type="match status" value="1"/>
</dbReference>
<keyword evidence="2" id="KW-0694">RNA-binding</keyword>